<evidence type="ECO:0000256" key="1">
    <source>
        <dbReference type="SAM" id="MobiDB-lite"/>
    </source>
</evidence>
<dbReference type="EMBL" id="JANJYJ010000003">
    <property type="protein sequence ID" value="KAK3221681.1"/>
    <property type="molecule type" value="Genomic_DNA"/>
</dbReference>
<gene>
    <name evidence="2" type="ORF">Dsin_008706</name>
</gene>
<protein>
    <submittedName>
        <fullName evidence="2">Uncharacterized protein</fullName>
    </submittedName>
</protein>
<comment type="caution">
    <text evidence="2">The sequence shown here is derived from an EMBL/GenBank/DDBJ whole genome shotgun (WGS) entry which is preliminary data.</text>
</comment>
<sequence>MPVCNRLARERVPPGQQQRPLAHEDESDLDDDGGGYQAYRQVLQNPKFDEYRLKAGIPSAMKIYTGYISWIGFPK</sequence>
<proteinExistence type="predicted"/>
<evidence type="ECO:0000313" key="2">
    <source>
        <dbReference type="EMBL" id="KAK3221681.1"/>
    </source>
</evidence>
<accession>A0AAE0AP40</accession>
<feature type="region of interest" description="Disordered" evidence="1">
    <location>
        <begin position="1"/>
        <end position="34"/>
    </location>
</feature>
<dbReference type="Proteomes" id="UP001281410">
    <property type="component" value="Unassembled WGS sequence"/>
</dbReference>
<organism evidence="2 3">
    <name type="scientific">Dipteronia sinensis</name>
    <dbReference type="NCBI Taxonomy" id="43782"/>
    <lineage>
        <taxon>Eukaryota</taxon>
        <taxon>Viridiplantae</taxon>
        <taxon>Streptophyta</taxon>
        <taxon>Embryophyta</taxon>
        <taxon>Tracheophyta</taxon>
        <taxon>Spermatophyta</taxon>
        <taxon>Magnoliopsida</taxon>
        <taxon>eudicotyledons</taxon>
        <taxon>Gunneridae</taxon>
        <taxon>Pentapetalae</taxon>
        <taxon>rosids</taxon>
        <taxon>malvids</taxon>
        <taxon>Sapindales</taxon>
        <taxon>Sapindaceae</taxon>
        <taxon>Hippocastanoideae</taxon>
        <taxon>Acereae</taxon>
        <taxon>Dipteronia</taxon>
    </lineage>
</organism>
<name>A0AAE0AP40_9ROSI</name>
<reference evidence="2" key="1">
    <citation type="journal article" date="2023" name="Plant J.">
        <title>Genome sequences and population genomics provide insights into the demographic history, inbreeding, and mutation load of two 'living fossil' tree species of Dipteronia.</title>
        <authorList>
            <person name="Feng Y."/>
            <person name="Comes H.P."/>
            <person name="Chen J."/>
            <person name="Zhu S."/>
            <person name="Lu R."/>
            <person name="Zhang X."/>
            <person name="Li P."/>
            <person name="Qiu J."/>
            <person name="Olsen K.M."/>
            <person name="Qiu Y."/>
        </authorList>
    </citation>
    <scope>NUCLEOTIDE SEQUENCE</scope>
    <source>
        <strain evidence="2">NBL</strain>
    </source>
</reference>
<evidence type="ECO:0000313" key="3">
    <source>
        <dbReference type="Proteomes" id="UP001281410"/>
    </source>
</evidence>
<keyword evidence="3" id="KW-1185">Reference proteome</keyword>
<dbReference type="AlphaFoldDB" id="A0AAE0AP40"/>